<name>A0ABY7B988_9PSEU</name>
<evidence type="ECO:0000313" key="2">
    <source>
        <dbReference type="Proteomes" id="UP001163203"/>
    </source>
</evidence>
<accession>A0ABY7B988</accession>
<gene>
    <name evidence="1" type="ORF">ORV05_08565</name>
</gene>
<evidence type="ECO:0000313" key="1">
    <source>
        <dbReference type="EMBL" id="WAL67807.1"/>
    </source>
</evidence>
<proteinExistence type="predicted"/>
<keyword evidence="2" id="KW-1185">Reference proteome</keyword>
<dbReference type="Proteomes" id="UP001163203">
    <property type="component" value="Chromosome"/>
</dbReference>
<dbReference type="RefSeq" id="WP_268757902.1">
    <property type="nucleotide sequence ID" value="NZ_CP113836.1"/>
</dbReference>
<sequence length="173" mass="19698">MKKLSVAMVRSELILIGYWRRKAGRGWPADDRWPSPEDFVDSSWDANERDQVADYLGRGFVVRACMGFSPCRMCGRANGALELSDGVYVWPEGLKHYVDDHDVRLPEPFTSHVLASIEAFETAGRDESWWRSFVVREPHASNEESFVQRADLDMDSGRNATGWRDAEGNRIDA</sequence>
<organism evidence="1 2">
    <name type="scientific">Amycolatopsis cynarae</name>
    <dbReference type="NCBI Taxonomy" id="2995223"/>
    <lineage>
        <taxon>Bacteria</taxon>
        <taxon>Bacillati</taxon>
        <taxon>Actinomycetota</taxon>
        <taxon>Actinomycetes</taxon>
        <taxon>Pseudonocardiales</taxon>
        <taxon>Pseudonocardiaceae</taxon>
        <taxon>Amycolatopsis</taxon>
    </lineage>
</organism>
<dbReference type="EMBL" id="CP113836">
    <property type="protein sequence ID" value="WAL67807.1"/>
    <property type="molecule type" value="Genomic_DNA"/>
</dbReference>
<protein>
    <submittedName>
        <fullName evidence="1">Uncharacterized protein</fullName>
    </submittedName>
</protein>
<reference evidence="1" key="1">
    <citation type="submission" date="2022-11" db="EMBL/GenBank/DDBJ databases">
        <authorList>
            <person name="Mo P."/>
        </authorList>
    </citation>
    <scope>NUCLEOTIDE SEQUENCE</scope>
    <source>
        <strain evidence="1">HUAS 11-8</strain>
    </source>
</reference>